<evidence type="ECO:0000256" key="4">
    <source>
        <dbReference type="ARBA" id="ARBA00022840"/>
    </source>
</evidence>
<dbReference type="InterPro" id="IPR027417">
    <property type="entry name" value="P-loop_NTPase"/>
</dbReference>
<gene>
    <name evidence="7" type="primary">SKIV2L2_0</name>
    <name evidence="7" type="ORF">CM83_5258</name>
</gene>
<keyword evidence="3" id="KW-0347">Helicase</keyword>
<keyword evidence="2" id="KW-0378">Hydrolase</keyword>
<name>A0A0A9ZG17_LYGHE</name>
<dbReference type="Pfam" id="PF00270">
    <property type="entry name" value="DEAD"/>
    <property type="match status" value="1"/>
</dbReference>
<dbReference type="EMBL" id="GBHO01000105">
    <property type="protein sequence ID" value="JAG43499.1"/>
    <property type="molecule type" value="Transcribed_RNA"/>
</dbReference>
<dbReference type="GO" id="GO:0005634">
    <property type="term" value="C:nucleus"/>
    <property type="evidence" value="ECO:0007669"/>
    <property type="project" value="TreeGrafter"/>
</dbReference>
<dbReference type="GO" id="GO:0005524">
    <property type="term" value="F:ATP binding"/>
    <property type="evidence" value="ECO:0007669"/>
    <property type="project" value="UniProtKB-KW"/>
</dbReference>
<sequence>MTTEILRNMLYRGSEILHEVAWVLFDEIHYMRDRTRGVVWEEAIILLPTTVHMVFLSATIANAQEFAAWIATLHSSVCTVVYTEYRPTPLQHYLYPCTGQGMYCIYDSQCVFREHNYEIVLQELNGISRELRSNKRQRTTGASDGSNGGTNSIQLSTNNDTSINQVIRTIQEKRLDPCIIFSFSKRECEQYASQVELNFCNSQERKLIHRIFTNAINILKQEDRELPQVQNIFPYLQRGIGIHHSGL</sequence>
<dbReference type="GO" id="GO:0004386">
    <property type="term" value="F:helicase activity"/>
    <property type="evidence" value="ECO:0007669"/>
    <property type="project" value="UniProtKB-KW"/>
</dbReference>
<evidence type="ECO:0000256" key="5">
    <source>
        <dbReference type="SAM" id="MobiDB-lite"/>
    </source>
</evidence>
<dbReference type="GO" id="GO:0000460">
    <property type="term" value="P:maturation of 5.8S rRNA"/>
    <property type="evidence" value="ECO:0007669"/>
    <property type="project" value="TreeGrafter"/>
</dbReference>
<dbReference type="GO" id="GO:0016787">
    <property type="term" value="F:hydrolase activity"/>
    <property type="evidence" value="ECO:0007669"/>
    <property type="project" value="UniProtKB-KW"/>
</dbReference>
<dbReference type="PANTHER" id="PTHR12131">
    <property type="entry name" value="ATP-DEPENDENT RNA AND DNA HELICASE"/>
    <property type="match status" value="1"/>
</dbReference>
<dbReference type="PANTHER" id="PTHR12131:SF7">
    <property type="entry name" value="EXOSOME RNA HELICASE MTR4"/>
    <property type="match status" value="1"/>
</dbReference>
<evidence type="ECO:0000256" key="1">
    <source>
        <dbReference type="ARBA" id="ARBA00022741"/>
    </source>
</evidence>
<accession>A0A0A9ZG17</accession>
<protein>
    <submittedName>
        <fullName evidence="7">Superkiller viralicidic activity 2-like 2</fullName>
    </submittedName>
</protein>
<dbReference type="InterPro" id="IPR014001">
    <property type="entry name" value="Helicase_ATP-bd"/>
</dbReference>
<dbReference type="SUPFAM" id="SSF52540">
    <property type="entry name" value="P-loop containing nucleoside triphosphate hydrolases"/>
    <property type="match status" value="2"/>
</dbReference>
<dbReference type="GO" id="GO:0003676">
    <property type="term" value="F:nucleic acid binding"/>
    <property type="evidence" value="ECO:0007669"/>
    <property type="project" value="InterPro"/>
</dbReference>
<evidence type="ECO:0000259" key="6">
    <source>
        <dbReference type="PROSITE" id="PS51192"/>
    </source>
</evidence>
<dbReference type="PROSITE" id="PS51192">
    <property type="entry name" value="HELICASE_ATP_BIND_1"/>
    <property type="match status" value="1"/>
</dbReference>
<feature type="domain" description="Helicase ATP-binding" evidence="6">
    <location>
        <begin position="1"/>
        <end position="78"/>
    </location>
</feature>
<feature type="compositionally biased region" description="Polar residues" evidence="5">
    <location>
        <begin position="139"/>
        <end position="157"/>
    </location>
</feature>
<evidence type="ECO:0000256" key="3">
    <source>
        <dbReference type="ARBA" id="ARBA00022806"/>
    </source>
</evidence>
<feature type="region of interest" description="Disordered" evidence="5">
    <location>
        <begin position="132"/>
        <end position="157"/>
    </location>
</feature>
<dbReference type="Gene3D" id="3.40.50.300">
    <property type="entry name" value="P-loop containing nucleotide triphosphate hydrolases"/>
    <property type="match status" value="2"/>
</dbReference>
<reference evidence="7" key="1">
    <citation type="journal article" date="2014" name="PLoS ONE">
        <title>Transcriptome-Based Identification of ABC Transporters in the Western Tarnished Plant Bug Lygus hesperus.</title>
        <authorList>
            <person name="Hull J.J."/>
            <person name="Chaney K."/>
            <person name="Geib S.M."/>
            <person name="Fabrick J.A."/>
            <person name="Brent C.S."/>
            <person name="Walsh D."/>
            <person name="Lavine L.C."/>
        </authorList>
    </citation>
    <scope>NUCLEOTIDE SEQUENCE</scope>
</reference>
<keyword evidence="4" id="KW-0067">ATP-binding</keyword>
<dbReference type="InterPro" id="IPR011545">
    <property type="entry name" value="DEAD/DEAH_box_helicase_dom"/>
</dbReference>
<keyword evidence="1" id="KW-0547">Nucleotide-binding</keyword>
<dbReference type="InterPro" id="IPR050699">
    <property type="entry name" value="RNA-DNA_Helicase"/>
</dbReference>
<evidence type="ECO:0000313" key="7">
    <source>
        <dbReference type="EMBL" id="JAG43499.1"/>
    </source>
</evidence>
<dbReference type="AlphaFoldDB" id="A0A0A9ZG17"/>
<organism evidence="7">
    <name type="scientific">Lygus hesperus</name>
    <name type="common">Western plant bug</name>
    <dbReference type="NCBI Taxonomy" id="30085"/>
    <lineage>
        <taxon>Eukaryota</taxon>
        <taxon>Metazoa</taxon>
        <taxon>Ecdysozoa</taxon>
        <taxon>Arthropoda</taxon>
        <taxon>Hexapoda</taxon>
        <taxon>Insecta</taxon>
        <taxon>Pterygota</taxon>
        <taxon>Neoptera</taxon>
        <taxon>Paraneoptera</taxon>
        <taxon>Hemiptera</taxon>
        <taxon>Heteroptera</taxon>
        <taxon>Panheteroptera</taxon>
        <taxon>Cimicomorpha</taxon>
        <taxon>Miridae</taxon>
        <taxon>Mirini</taxon>
        <taxon>Lygus</taxon>
    </lineage>
</organism>
<proteinExistence type="predicted"/>
<reference evidence="7" key="2">
    <citation type="submission" date="2014-07" db="EMBL/GenBank/DDBJ databases">
        <authorList>
            <person name="Hull J."/>
        </authorList>
    </citation>
    <scope>NUCLEOTIDE SEQUENCE</scope>
</reference>
<evidence type="ECO:0000256" key="2">
    <source>
        <dbReference type="ARBA" id="ARBA00022801"/>
    </source>
</evidence>